<accession>A0A6J4MYH8</accession>
<evidence type="ECO:0000256" key="1">
    <source>
        <dbReference type="SAM" id="MobiDB-lite"/>
    </source>
</evidence>
<feature type="compositionally biased region" description="Polar residues" evidence="1">
    <location>
        <begin position="1"/>
        <end position="10"/>
    </location>
</feature>
<name>A0A6J4MYH8_9CHLR</name>
<proteinExistence type="predicted"/>
<feature type="non-terminal residue" evidence="2">
    <location>
        <position position="36"/>
    </location>
</feature>
<feature type="compositionally biased region" description="Low complexity" evidence="1">
    <location>
        <begin position="27"/>
        <end position="36"/>
    </location>
</feature>
<organism evidence="2">
    <name type="scientific">uncultured Chloroflexia bacterium</name>
    <dbReference type="NCBI Taxonomy" id="1672391"/>
    <lineage>
        <taxon>Bacteria</taxon>
        <taxon>Bacillati</taxon>
        <taxon>Chloroflexota</taxon>
        <taxon>Chloroflexia</taxon>
        <taxon>environmental samples</taxon>
    </lineage>
</organism>
<evidence type="ECO:0000313" key="2">
    <source>
        <dbReference type="EMBL" id="CAA9370088.1"/>
    </source>
</evidence>
<feature type="compositionally biased region" description="Basic residues" evidence="1">
    <location>
        <begin position="17"/>
        <end position="26"/>
    </location>
</feature>
<protein>
    <submittedName>
        <fullName evidence="2">Uncharacterized protein</fullName>
    </submittedName>
</protein>
<feature type="region of interest" description="Disordered" evidence="1">
    <location>
        <begin position="1"/>
        <end position="36"/>
    </location>
</feature>
<feature type="non-terminal residue" evidence="2">
    <location>
        <position position="1"/>
    </location>
</feature>
<sequence>SPSSLVATPTRSGARSSLRRSARSYRCRSSSRSCQH</sequence>
<gene>
    <name evidence="2" type="ORF">AVDCRST_MAG93-8353</name>
</gene>
<dbReference type="AlphaFoldDB" id="A0A6J4MYH8"/>
<dbReference type="EMBL" id="CADCTR010002813">
    <property type="protein sequence ID" value="CAA9370088.1"/>
    <property type="molecule type" value="Genomic_DNA"/>
</dbReference>
<reference evidence="2" key="1">
    <citation type="submission" date="2020-02" db="EMBL/GenBank/DDBJ databases">
        <authorList>
            <person name="Meier V. D."/>
        </authorList>
    </citation>
    <scope>NUCLEOTIDE SEQUENCE</scope>
    <source>
        <strain evidence="2">AVDCRST_MAG93</strain>
    </source>
</reference>